<dbReference type="InterPro" id="IPR036264">
    <property type="entry name" value="Bact_exopeptidase_dim_dom"/>
</dbReference>
<dbReference type="GO" id="GO:0071713">
    <property type="term" value="F:para-aminobenzoyl-glutamate hydrolase activity"/>
    <property type="evidence" value="ECO:0007669"/>
    <property type="project" value="TreeGrafter"/>
</dbReference>
<dbReference type="PANTHER" id="PTHR30575">
    <property type="entry name" value="PEPTIDASE M20"/>
    <property type="match status" value="1"/>
</dbReference>
<dbReference type="NCBIfam" id="TIGR01891">
    <property type="entry name" value="amidohydrolases"/>
    <property type="match status" value="1"/>
</dbReference>
<dbReference type="Gene3D" id="3.40.630.10">
    <property type="entry name" value="Zn peptidases"/>
    <property type="match status" value="2"/>
</dbReference>
<dbReference type="FunFam" id="3.30.70.360:FF:000004">
    <property type="entry name" value="Peptidase M20 domain-containing protein 2"/>
    <property type="match status" value="1"/>
</dbReference>
<dbReference type="AlphaFoldDB" id="A0A075LQ24"/>
<dbReference type="GeneID" id="34220976"/>
<dbReference type="InterPro" id="IPR052030">
    <property type="entry name" value="Peptidase_M20/M20A_hydrolases"/>
</dbReference>
<feature type="domain" description="Peptidase M20 dimerisation" evidence="1">
    <location>
        <begin position="181"/>
        <end position="276"/>
    </location>
</feature>
<dbReference type="GO" id="GO:0016805">
    <property type="term" value="F:dipeptidase activity"/>
    <property type="evidence" value="ECO:0007669"/>
    <property type="project" value="TreeGrafter"/>
</dbReference>
<dbReference type="SUPFAM" id="SSF53187">
    <property type="entry name" value="Zn-dependent exopeptidases"/>
    <property type="match status" value="1"/>
</dbReference>
<dbReference type="Pfam" id="PF07687">
    <property type="entry name" value="M20_dimer"/>
    <property type="match status" value="1"/>
</dbReference>
<dbReference type="PANTHER" id="PTHR30575:SF0">
    <property type="entry name" value="XAA-ARG DIPEPTIDASE"/>
    <property type="match status" value="1"/>
</dbReference>
<proteinExistence type="predicted"/>
<dbReference type="InterPro" id="IPR017439">
    <property type="entry name" value="Amidohydrolase"/>
</dbReference>
<gene>
    <name evidence="2" type="ORF">GZ22_07950</name>
</gene>
<accession>A0A075LQ24</accession>
<reference evidence="2 3" key="1">
    <citation type="submission" date="2014-07" db="EMBL/GenBank/DDBJ databases">
        <title>Complete genome sequence of a moderately halophilic bacterium Terribacillus aidingensis MP602, isolated from Cryptomeria fortunei in Tianmu mountain in China.</title>
        <authorList>
            <person name="Wang Y."/>
            <person name="Lu P."/>
            <person name="Zhang L."/>
        </authorList>
    </citation>
    <scope>NUCLEOTIDE SEQUENCE [LARGE SCALE GENOMIC DNA]</scope>
    <source>
        <strain evidence="2 3">MP602</strain>
    </source>
</reference>
<sequence>MSKKELVRNLEELEHVTGSLALDIWQHPQIAYEETYASTAQKDVLSEAGFRITDNIGGMETAFYAEYGSGHPIIGILGEFDALPGLSQSSKPYKDPVSENGPGHACGHHLLGTAVVEAVLGIKQLIDNGKVDGTIRYYGCPAEEVLSGKTFMAREGVFDDLDCCLTWHPGTSNVVQNYSTQAMISIKFRFHGVPAHAAGAPHAGRSALDAVEIMNIGANYLREHLVDGTRIHYAITNGGQAPNIVPDEAEVWYYLRGENREQVEDMLMRMHDIAKGAALITGTSTSHELLANCYHMLTNDTMDTVNYRNMEDYPMESFTSDEVAYAAILRKSMDPKLIEESRRQLQLDYNDILPTKNFYNITMKDTTMPGSTDVADVSWITPLASIGTTCGPIGTQVHAWQATAVFGTSIGLKGMHYAARIMALTAYDLLTEPALVEQAKAEFIKATVDKPYQAGLDETVLAPGTERKEQLI</sequence>
<dbReference type="InterPro" id="IPR011650">
    <property type="entry name" value="Peptidase_M20_dimer"/>
</dbReference>
<name>A0A075LQ24_9BACI</name>
<dbReference type="GO" id="GO:0005737">
    <property type="term" value="C:cytoplasm"/>
    <property type="evidence" value="ECO:0007669"/>
    <property type="project" value="TreeGrafter"/>
</dbReference>
<evidence type="ECO:0000259" key="1">
    <source>
        <dbReference type="Pfam" id="PF07687"/>
    </source>
</evidence>
<organism evidence="2 3">
    <name type="scientific">Terribacillus saccharophilus</name>
    <dbReference type="NCBI Taxonomy" id="361277"/>
    <lineage>
        <taxon>Bacteria</taxon>
        <taxon>Bacillati</taxon>
        <taxon>Bacillota</taxon>
        <taxon>Bacilli</taxon>
        <taxon>Bacillales</taxon>
        <taxon>Bacillaceae</taxon>
        <taxon>Terribacillus</taxon>
    </lineage>
</organism>
<dbReference type="Gene3D" id="3.30.70.360">
    <property type="match status" value="1"/>
</dbReference>
<protein>
    <submittedName>
        <fullName evidence="2">Amidohydrolase</fullName>
    </submittedName>
</protein>
<dbReference type="PIRSF" id="PIRSF037227">
    <property type="entry name" value="Aminobenzoyl-glu_utiliz_pB"/>
    <property type="match status" value="1"/>
</dbReference>
<dbReference type="RefSeq" id="WP_038560743.1">
    <property type="nucleotide sequence ID" value="NZ_CP008876.1"/>
</dbReference>
<dbReference type="OrthoDB" id="9781032at2"/>
<evidence type="ECO:0000313" key="2">
    <source>
        <dbReference type="EMBL" id="AIF66573.1"/>
    </source>
</evidence>
<dbReference type="KEGG" id="tap:GZ22_07950"/>
<dbReference type="Proteomes" id="UP000027980">
    <property type="component" value="Chromosome"/>
</dbReference>
<dbReference type="EMBL" id="CP008876">
    <property type="protein sequence ID" value="AIF66573.1"/>
    <property type="molecule type" value="Genomic_DNA"/>
</dbReference>
<dbReference type="GO" id="GO:0046657">
    <property type="term" value="P:folic acid catabolic process"/>
    <property type="evidence" value="ECO:0007669"/>
    <property type="project" value="TreeGrafter"/>
</dbReference>
<dbReference type="SUPFAM" id="SSF55031">
    <property type="entry name" value="Bacterial exopeptidase dimerisation domain"/>
    <property type="match status" value="1"/>
</dbReference>
<dbReference type="HOGENOM" id="CLU_031812_0_1_9"/>
<evidence type="ECO:0000313" key="3">
    <source>
        <dbReference type="Proteomes" id="UP000027980"/>
    </source>
</evidence>
<dbReference type="InterPro" id="IPR017145">
    <property type="entry name" value="Aminobenzoyl-glu_utiliz_pB"/>
</dbReference>